<accession>A0A4Z1HRU2</accession>
<comment type="caution">
    <text evidence="3">The sequence shown here is derived from an EMBL/GenBank/DDBJ whole genome shotgun (WGS) entry which is preliminary data.</text>
</comment>
<feature type="compositionally biased region" description="Low complexity" evidence="1">
    <location>
        <begin position="18"/>
        <end position="29"/>
    </location>
</feature>
<evidence type="ECO:0000256" key="1">
    <source>
        <dbReference type="SAM" id="MobiDB-lite"/>
    </source>
</evidence>
<sequence>MPPKKVVKAPAKGKKTSAHLAAAANSSNTTSTSTIAATTAAAAATVVAGCKPRGISNRMLKYDAKGIPWFIAAMRENINQALCRTEKAVKSTAEWQAANPAAKKAMVQAARSQKEQQERDLGFDWRDAARKMGFRAKGKDFVWKEGCPIYGAAGASDPAEEEEEELPFSLPDDEPTTKKRRRDDEDDDEDDPNGDYTKKYMSSSIPRQTAAAASVLSFLLLVSSAVVLFAAPLPSATLSRNQANVLKLRLFLKLPEGATSGLVWSTSGSCCRLKSNYFSALASNSHVPRLLDLI</sequence>
<reference evidence="3 4" key="1">
    <citation type="submission" date="2017-12" db="EMBL/GenBank/DDBJ databases">
        <title>Comparative genomics of Botrytis spp.</title>
        <authorList>
            <person name="Valero-Jimenez C.A."/>
            <person name="Tapia P."/>
            <person name="Veloso J."/>
            <person name="Silva-Moreno E."/>
            <person name="Staats M."/>
            <person name="Valdes J.H."/>
            <person name="Van Kan J.A.L."/>
        </authorList>
    </citation>
    <scope>NUCLEOTIDE SEQUENCE [LARGE SCALE GENOMIC DNA]</scope>
    <source>
        <strain evidence="3 4">MUCL11595</strain>
    </source>
</reference>
<organism evidence="3 4">
    <name type="scientific">Botryotinia convoluta</name>
    <dbReference type="NCBI Taxonomy" id="54673"/>
    <lineage>
        <taxon>Eukaryota</taxon>
        <taxon>Fungi</taxon>
        <taxon>Dikarya</taxon>
        <taxon>Ascomycota</taxon>
        <taxon>Pezizomycotina</taxon>
        <taxon>Leotiomycetes</taxon>
        <taxon>Helotiales</taxon>
        <taxon>Sclerotiniaceae</taxon>
        <taxon>Botryotinia</taxon>
    </lineage>
</organism>
<evidence type="ECO:0000256" key="2">
    <source>
        <dbReference type="SAM" id="Phobius"/>
    </source>
</evidence>
<dbReference type="EMBL" id="PQXN01000153">
    <property type="protein sequence ID" value="TGO51849.1"/>
    <property type="molecule type" value="Genomic_DNA"/>
</dbReference>
<dbReference type="OrthoDB" id="3560141at2759"/>
<evidence type="ECO:0000313" key="3">
    <source>
        <dbReference type="EMBL" id="TGO51849.1"/>
    </source>
</evidence>
<feature type="region of interest" description="Disordered" evidence="1">
    <location>
        <begin position="153"/>
        <end position="202"/>
    </location>
</feature>
<keyword evidence="2" id="KW-0812">Transmembrane</keyword>
<dbReference type="Proteomes" id="UP000297527">
    <property type="component" value="Unassembled WGS sequence"/>
</dbReference>
<feature type="compositionally biased region" description="Acidic residues" evidence="1">
    <location>
        <begin position="184"/>
        <end position="193"/>
    </location>
</feature>
<evidence type="ECO:0000313" key="4">
    <source>
        <dbReference type="Proteomes" id="UP000297527"/>
    </source>
</evidence>
<protein>
    <submittedName>
        <fullName evidence="3">Uncharacterized protein</fullName>
    </submittedName>
</protein>
<feature type="compositionally biased region" description="Basic residues" evidence="1">
    <location>
        <begin position="1"/>
        <end position="17"/>
    </location>
</feature>
<feature type="region of interest" description="Disordered" evidence="1">
    <location>
        <begin position="1"/>
        <end position="29"/>
    </location>
</feature>
<feature type="transmembrane region" description="Helical" evidence="2">
    <location>
        <begin position="210"/>
        <end position="231"/>
    </location>
</feature>
<keyword evidence="4" id="KW-1185">Reference proteome</keyword>
<keyword evidence="2" id="KW-0472">Membrane</keyword>
<keyword evidence="2" id="KW-1133">Transmembrane helix</keyword>
<feature type="compositionally biased region" description="Acidic residues" evidence="1">
    <location>
        <begin position="158"/>
        <end position="174"/>
    </location>
</feature>
<dbReference type="AlphaFoldDB" id="A0A4Z1HRU2"/>
<gene>
    <name evidence="3" type="ORF">BCON_0153g00150</name>
</gene>
<name>A0A4Z1HRU2_9HELO</name>
<proteinExistence type="predicted"/>